<keyword evidence="3" id="KW-1185">Reference proteome</keyword>
<protein>
    <submittedName>
        <fullName evidence="2">Uncharacterized protein</fullName>
    </submittedName>
</protein>
<feature type="region of interest" description="Disordered" evidence="1">
    <location>
        <begin position="1"/>
        <end position="38"/>
    </location>
</feature>
<evidence type="ECO:0000256" key="1">
    <source>
        <dbReference type="SAM" id="MobiDB-lite"/>
    </source>
</evidence>
<proteinExistence type="predicted"/>
<dbReference type="EMBL" id="VDMD01000002">
    <property type="protein sequence ID" value="TRM68746.1"/>
    <property type="molecule type" value="Genomic_DNA"/>
</dbReference>
<comment type="caution">
    <text evidence="2">The sequence shown here is derived from an EMBL/GenBank/DDBJ whole genome shotgun (WGS) entry which is preliminary data.</text>
</comment>
<name>A0A550CVC6_9AGAR</name>
<evidence type="ECO:0000313" key="3">
    <source>
        <dbReference type="Proteomes" id="UP000320762"/>
    </source>
</evidence>
<accession>A0A550CVC6</accession>
<reference evidence="2 3" key="1">
    <citation type="journal article" date="2019" name="New Phytol.">
        <title>Comparative genomics reveals unique wood-decay strategies and fruiting body development in the Schizophyllaceae.</title>
        <authorList>
            <person name="Almasi E."/>
            <person name="Sahu N."/>
            <person name="Krizsan K."/>
            <person name="Balint B."/>
            <person name="Kovacs G.M."/>
            <person name="Kiss B."/>
            <person name="Cseklye J."/>
            <person name="Drula E."/>
            <person name="Henrissat B."/>
            <person name="Nagy I."/>
            <person name="Chovatia M."/>
            <person name="Adam C."/>
            <person name="LaButti K."/>
            <person name="Lipzen A."/>
            <person name="Riley R."/>
            <person name="Grigoriev I.V."/>
            <person name="Nagy L.G."/>
        </authorList>
    </citation>
    <scope>NUCLEOTIDE SEQUENCE [LARGE SCALE GENOMIC DNA]</scope>
    <source>
        <strain evidence="2 3">NL-1724</strain>
    </source>
</reference>
<gene>
    <name evidence="2" type="ORF">BD626DRAFT_482612</name>
</gene>
<dbReference type="AlphaFoldDB" id="A0A550CVC6"/>
<organism evidence="2 3">
    <name type="scientific">Schizophyllum amplum</name>
    <dbReference type="NCBI Taxonomy" id="97359"/>
    <lineage>
        <taxon>Eukaryota</taxon>
        <taxon>Fungi</taxon>
        <taxon>Dikarya</taxon>
        <taxon>Basidiomycota</taxon>
        <taxon>Agaricomycotina</taxon>
        <taxon>Agaricomycetes</taxon>
        <taxon>Agaricomycetidae</taxon>
        <taxon>Agaricales</taxon>
        <taxon>Schizophyllaceae</taxon>
        <taxon>Schizophyllum</taxon>
    </lineage>
</organism>
<dbReference type="Proteomes" id="UP000320762">
    <property type="component" value="Unassembled WGS sequence"/>
</dbReference>
<sequence>METFHAVATRRRRQAPTEEPRSTIRSRSGRVSRLPSPRRYHAVLETRPRYVGARRTI</sequence>
<evidence type="ECO:0000313" key="2">
    <source>
        <dbReference type="EMBL" id="TRM68746.1"/>
    </source>
</evidence>